<dbReference type="CDD" id="cd00098">
    <property type="entry name" value="IgC1"/>
    <property type="match status" value="1"/>
</dbReference>
<dbReference type="SMART" id="SM00407">
    <property type="entry name" value="IGc1"/>
    <property type="match status" value="1"/>
</dbReference>
<evidence type="ECO:0000313" key="2">
    <source>
        <dbReference type="Ensembl" id="ENSMALP00000009611.1"/>
    </source>
</evidence>
<dbReference type="Pfam" id="PF07654">
    <property type="entry name" value="C1-set"/>
    <property type="match status" value="1"/>
</dbReference>
<dbReference type="InterPro" id="IPR003597">
    <property type="entry name" value="Ig_C1-set"/>
</dbReference>
<feature type="domain" description="Ig-like" evidence="1">
    <location>
        <begin position="20"/>
        <end position="99"/>
    </location>
</feature>
<dbReference type="STRING" id="43700.ENSMALP00000009611"/>
<name>A0A3Q3QCR6_MONAL</name>
<dbReference type="Proteomes" id="UP000261600">
    <property type="component" value="Unplaced"/>
</dbReference>
<dbReference type="Gene3D" id="2.60.40.10">
    <property type="entry name" value="Immunoglobulins"/>
    <property type="match status" value="1"/>
</dbReference>
<dbReference type="PROSITE" id="PS50835">
    <property type="entry name" value="IG_LIKE"/>
    <property type="match status" value="1"/>
</dbReference>
<dbReference type="InterPro" id="IPR036179">
    <property type="entry name" value="Ig-like_dom_sf"/>
</dbReference>
<evidence type="ECO:0000313" key="3">
    <source>
        <dbReference type="Proteomes" id="UP000261600"/>
    </source>
</evidence>
<dbReference type="SUPFAM" id="SSF48726">
    <property type="entry name" value="Immunoglobulin"/>
    <property type="match status" value="1"/>
</dbReference>
<reference evidence="2" key="1">
    <citation type="submission" date="2025-08" db="UniProtKB">
        <authorList>
            <consortium name="Ensembl"/>
        </authorList>
    </citation>
    <scope>IDENTIFICATION</scope>
</reference>
<dbReference type="InterPro" id="IPR013783">
    <property type="entry name" value="Ig-like_fold"/>
</dbReference>
<sequence>MASIHVQGPPLEELENKRQVTITCFLVGPDLNDFTITWNIDGNKHPVNSHTETPESHSNGTETLRSFLNVSAEDWRAHKQVSCVGKHRCSKQSFEDHISKSRGSVTHVSLYVH</sequence>
<protein>
    <recommendedName>
        <fullName evidence="1">Ig-like domain-containing protein</fullName>
    </recommendedName>
</protein>
<dbReference type="InterPro" id="IPR007110">
    <property type="entry name" value="Ig-like_dom"/>
</dbReference>
<accession>A0A3Q3QCR6</accession>
<evidence type="ECO:0000259" key="1">
    <source>
        <dbReference type="PROSITE" id="PS50835"/>
    </source>
</evidence>
<reference evidence="2" key="2">
    <citation type="submission" date="2025-09" db="UniProtKB">
        <authorList>
            <consortium name="Ensembl"/>
        </authorList>
    </citation>
    <scope>IDENTIFICATION</scope>
</reference>
<organism evidence="2 3">
    <name type="scientific">Monopterus albus</name>
    <name type="common">Swamp eel</name>
    <dbReference type="NCBI Taxonomy" id="43700"/>
    <lineage>
        <taxon>Eukaryota</taxon>
        <taxon>Metazoa</taxon>
        <taxon>Chordata</taxon>
        <taxon>Craniata</taxon>
        <taxon>Vertebrata</taxon>
        <taxon>Euteleostomi</taxon>
        <taxon>Actinopterygii</taxon>
        <taxon>Neopterygii</taxon>
        <taxon>Teleostei</taxon>
        <taxon>Neoteleostei</taxon>
        <taxon>Acanthomorphata</taxon>
        <taxon>Anabantaria</taxon>
        <taxon>Synbranchiformes</taxon>
        <taxon>Synbranchidae</taxon>
        <taxon>Monopterus</taxon>
    </lineage>
</organism>
<dbReference type="AlphaFoldDB" id="A0A3Q3QCR6"/>
<keyword evidence="3" id="KW-1185">Reference proteome</keyword>
<dbReference type="Ensembl" id="ENSMALT00000009813.1">
    <property type="protein sequence ID" value="ENSMALP00000009611.1"/>
    <property type="gene ID" value="ENSMALG00000006839.1"/>
</dbReference>
<proteinExistence type="predicted"/>